<dbReference type="EMBL" id="CP028941">
    <property type="protein sequence ID" value="QKM62410.1"/>
    <property type="molecule type" value="Genomic_DNA"/>
</dbReference>
<evidence type="ECO:0000313" key="2">
    <source>
        <dbReference type="EMBL" id="QKM62410.1"/>
    </source>
</evidence>
<dbReference type="Proteomes" id="UP000500806">
    <property type="component" value="Chromosome"/>
</dbReference>
<keyword evidence="3" id="KW-1185">Reference proteome</keyword>
<evidence type="ECO:0000259" key="1">
    <source>
        <dbReference type="PROSITE" id="PS50222"/>
    </source>
</evidence>
<dbReference type="PROSITE" id="PS50222">
    <property type="entry name" value="EF_HAND_2"/>
    <property type="match status" value="1"/>
</dbReference>
<organism evidence="2 3">
    <name type="scientific">Polynucleobacter antarcticus</name>
    <dbReference type="NCBI Taxonomy" id="1743162"/>
    <lineage>
        <taxon>Bacteria</taxon>
        <taxon>Pseudomonadati</taxon>
        <taxon>Pseudomonadota</taxon>
        <taxon>Betaproteobacteria</taxon>
        <taxon>Burkholderiales</taxon>
        <taxon>Burkholderiaceae</taxon>
        <taxon>Polynucleobacter</taxon>
    </lineage>
</organism>
<protein>
    <recommendedName>
        <fullName evidence="1">EF-hand domain-containing protein</fullName>
    </recommendedName>
</protein>
<dbReference type="SUPFAM" id="SSF47473">
    <property type="entry name" value="EF-hand"/>
    <property type="match status" value="1"/>
</dbReference>
<dbReference type="GO" id="GO:0005509">
    <property type="term" value="F:calcium ion binding"/>
    <property type="evidence" value="ECO:0007669"/>
    <property type="project" value="InterPro"/>
</dbReference>
<proteinExistence type="predicted"/>
<name>A0A6M9PHS8_9BURK</name>
<dbReference type="RefSeq" id="WP_173942565.1">
    <property type="nucleotide sequence ID" value="NZ_CBCSCD010000001.1"/>
</dbReference>
<evidence type="ECO:0000313" key="3">
    <source>
        <dbReference type="Proteomes" id="UP000500806"/>
    </source>
</evidence>
<sequence length="87" mass="9826">MYLSAKTFFSVGLCALLVTPLFTYANEISRNQEIVERFEKCDVNRDGKLTLEEAKGCMPRIYSNFSSIDSSNKGYVTVAEIQTMANR</sequence>
<dbReference type="InterPro" id="IPR002048">
    <property type="entry name" value="EF_hand_dom"/>
</dbReference>
<dbReference type="AlphaFoldDB" id="A0A6M9PHS8"/>
<dbReference type="InterPro" id="IPR011992">
    <property type="entry name" value="EF-hand-dom_pair"/>
</dbReference>
<dbReference type="Pfam" id="PF13202">
    <property type="entry name" value="EF-hand_5"/>
    <property type="match status" value="1"/>
</dbReference>
<dbReference type="Gene3D" id="1.10.238.10">
    <property type="entry name" value="EF-hand"/>
    <property type="match status" value="1"/>
</dbReference>
<accession>A0A6M9PHS8</accession>
<gene>
    <name evidence="2" type="ORF">DCO16_04650</name>
</gene>
<dbReference type="KEGG" id="pani:DCO16_04650"/>
<reference evidence="2 3" key="1">
    <citation type="submission" date="2018-04" db="EMBL/GenBank/DDBJ databases">
        <title>Polynucleobacter sp. LimPoW16 genome.</title>
        <authorList>
            <person name="Hahn M.W."/>
        </authorList>
    </citation>
    <scope>NUCLEOTIDE SEQUENCE [LARGE SCALE GENOMIC DNA]</scope>
    <source>
        <strain evidence="2 3">LimPoW16</strain>
    </source>
</reference>
<feature type="domain" description="EF-hand" evidence="1">
    <location>
        <begin position="29"/>
        <end position="64"/>
    </location>
</feature>